<reference evidence="12" key="1">
    <citation type="submission" date="2021-01" db="EMBL/GenBank/DDBJ databases">
        <authorList>
            <person name="Corre E."/>
            <person name="Pelletier E."/>
            <person name="Niang G."/>
            <person name="Scheremetjew M."/>
            <person name="Finn R."/>
            <person name="Kale V."/>
            <person name="Holt S."/>
            <person name="Cochrane G."/>
            <person name="Meng A."/>
            <person name="Brown T."/>
            <person name="Cohen L."/>
        </authorList>
    </citation>
    <scope>NUCLEOTIDE SEQUENCE</scope>
    <source>
        <strain evidence="12">SAG 36.94</strain>
    </source>
</reference>
<dbReference type="Gene3D" id="1.10.3130.20">
    <property type="entry name" value="Phycobilisome linker domain"/>
    <property type="match status" value="1"/>
</dbReference>
<dbReference type="EMBL" id="HBGH01016396">
    <property type="protein sequence ID" value="CAD9236963.1"/>
    <property type="molecule type" value="Transcribed_RNA"/>
</dbReference>
<proteinExistence type="inferred from homology"/>
<dbReference type="GO" id="GO:0030089">
    <property type="term" value="C:phycobilisome"/>
    <property type="evidence" value="ECO:0007669"/>
    <property type="project" value="UniProtKB-UniRule"/>
</dbReference>
<evidence type="ECO:0000256" key="1">
    <source>
        <dbReference type="ARBA" id="ARBA00004185"/>
    </source>
</evidence>
<keyword evidence="5" id="KW-0934">Plastid</keyword>
<evidence type="ECO:0000256" key="7">
    <source>
        <dbReference type="ARBA" id="ARBA00023078"/>
    </source>
</evidence>
<organism evidence="12">
    <name type="scientific">Compsopogon caeruleus</name>
    <dbReference type="NCBI Taxonomy" id="31354"/>
    <lineage>
        <taxon>Eukaryota</taxon>
        <taxon>Rhodophyta</taxon>
        <taxon>Compsopogonophyceae</taxon>
        <taxon>Compsopogonales</taxon>
        <taxon>Compsopogonaceae</taxon>
        <taxon>Compsopogon</taxon>
    </lineage>
</organism>
<keyword evidence="2" id="KW-0150">Chloroplast</keyword>
<evidence type="ECO:0000256" key="8">
    <source>
        <dbReference type="ARBA" id="ARBA00023136"/>
    </source>
</evidence>
<evidence type="ECO:0000256" key="4">
    <source>
        <dbReference type="ARBA" id="ARBA00022549"/>
    </source>
</evidence>
<dbReference type="InterPro" id="IPR038255">
    <property type="entry name" value="PBS_linker_sf"/>
</dbReference>
<comment type="similarity">
    <text evidence="9">Belongs to the phycobilisome linker protein family.</text>
</comment>
<accession>A0A6T6D5M9</accession>
<dbReference type="Pfam" id="PF00427">
    <property type="entry name" value="PBS_linker_poly"/>
    <property type="match status" value="1"/>
</dbReference>
<evidence type="ECO:0000256" key="9">
    <source>
        <dbReference type="PROSITE-ProRule" id="PRU00775"/>
    </source>
</evidence>
<keyword evidence="8 10" id="KW-0472">Membrane</keyword>
<feature type="domain" description="PBS-linker" evidence="11">
    <location>
        <begin position="46"/>
        <end position="227"/>
    </location>
</feature>
<keyword evidence="6 9" id="KW-0605">Phycobilisome</keyword>
<gene>
    <name evidence="12" type="ORF">CCAE0312_LOCUS9060</name>
    <name evidence="13" type="ORF">CCAE0312_LOCUS9061</name>
</gene>
<sequence length="310" mass="34405">MMAFCGEMSGGALFRSGGIKFAGCRMGGKLDIEEAWVSRRCRKVGVQMMTTSAVNGITMEVISYPPKKLRESSAEEKDVVVDSVFKQIFGNAYVMESEREEVAVAESRFRAGRLTVKEFARQCALSETYRRRFFECCTAYRAAELNFKHILGRGPRSDLELSEHVRQMNDEGREAAINALFDSDEYSELFGNDTVPYRKFKGTYPNMVEFVRTGYLESFPGTTDKALLQRARETKNMNLNHVLSLEGAGIKPKVLNLISGDEVKMGIPLRPDLELRTPTSGLDLGSVPPTTIAAIGAGVVLLILLLNAVF</sequence>
<feature type="transmembrane region" description="Helical" evidence="10">
    <location>
        <begin position="292"/>
        <end position="309"/>
    </location>
</feature>
<evidence type="ECO:0000256" key="5">
    <source>
        <dbReference type="ARBA" id="ARBA00022640"/>
    </source>
</evidence>
<comment type="subcellular location">
    <subcellularLocation>
        <location evidence="1">Plastid</location>
        <location evidence="1">Chloroplast thylakoid membrane</location>
        <topology evidence="1">Peripheral membrane protein</topology>
        <orientation evidence="1">Stromal side</orientation>
    </subcellularLocation>
</comment>
<keyword evidence="7" id="KW-0793">Thylakoid</keyword>
<dbReference type="PROSITE" id="PS51445">
    <property type="entry name" value="PBS_LINKER"/>
    <property type="match status" value="1"/>
</dbReference>
<keyword evidence="10" id="KW-0812">Transmembrane</keyword>
<dbReference type="PANTHER" id="PTHR34011:SF6">
    <property type="entry name" value="PHYCOBILIPROTEIN APCE"/>
    <property type="match status" value="1"/>
</dbReference>
<dbReference type="PANTHER" id="PTHR34011">
    <property type="entry name" value="PHYCOBILISOME 32.1 KDA LINKER POLYPEPTIDE, PHYCOCYANIN-ASSOCIATED, ROD 2-RELATED"/>
    <property type="match status" value="1"/>
</dbReference>
<evidence type="ECO:0000256" key="3">
    <source>
        <dbReference type="ARBA" id="ARBA00022531"/>
    </source>
</evidence>
<dbReference type="AlphaFoldDB" id="A0A6T6D5M9"/>
<keyword evidence="10" id="KW-1133">Transmembrane helix</keyword>
<keyword evidence="3" id="KW-0602">Photosynthesis</keyword>
<protein>
    <recommendedName>
        <fullName evidence="11">PBS-linker domain-containing protein</fullName>
    </recommendedName>
</protein>
<name>A0A6T6D5M9_9RHOD</name>
<dbReference type="GO" id="GO:0015979">
    <property type="term" value="P:photosynthesis"/>
    <property type="evidence" value="ECO:0007669"/>
    <property type="project" value="UniProtKB-KW"/>
</dbReference>
<evidence type="ECO:0000259" key="11">
    <source>
        <dbReference type="PROSITE" id="PS51445"/>
    </source>
</evidence>
<dbReference type="GO" id="GO:0009535">
    <property type="term" value="C:chloroplast thylakoid membrane"/>
    <property type="evidence" value="ECO:0007669"/>
    <property type="project" value="UniProtKB-SubCell"/>
</dbReference>
<dbReference type="EMBL" id="HBGH01016397">
    <property type="protein sequence ID" value="CAD9236964.1"/>
    <property type="molecule type" value="Transcribed_RNA"/>
</dbReference>
<evidence type="ECO:0000313" key="13">
    <source>
        <dbReference type="EMBL" id="CAD9236964.1"/>
    </source>
</evidence>
<evidence type="ECO:0000256" key="2">
    <source>
        <dbReference type="ARBA" id="ARBA00022528"/>
    </source>
</evidence>
<evidence type="ECO:0000256" key="6">
    <source>
        <dbReference type="ARBA" id="ARBA00022738"/>
    </source>
</evidence>
<evidence type="ECO:0000313" key="12">
    <source>
        <dbReference type="EMBL" id="CAD9236963.1"/>
    </source>
</evidence>
<keyword evidence="4" id="KW-0042">Antenna complex</keyword>
<dbReference type="InterPro" id="IPR001297">
    <property type="entry name" value="PBS_linker_dom"/>
</dbReference>
<evidence type="ECO:0000256" key="10">
    <source>
        <dbReference type="SAM" id="Phobius"/>
    </source>
</evidence>